<dbReference type="GO" id="GO:0004084">
    <property type="term" value="F:branched-chain-amino-acid transaminase activity"/>
    <property type="evidence" value="ECO:0007669"/>
    <property type="project" value="UniProtKB-EC"/>
</dbReference>
<dbReference type="InterPro" id="IPR050571">
    <property type="entry name" value="Class-IV_PLP-Dep_Aminotrnsfr"/>
</dbReference>
<dbReference type="Proteomes" id="UP000218267">
    <property type="component" value="Chromosome"/>
</dbReference>
<evidence type="ECO:0000313" key="14">
    <source>
        <dbReference type="Proteomes" id="UP000218267"/>
    </source>
</evidence>
<proteinExistence type="inferred from homology"/>
<dbReference type="PANTHER" id="PTHR42743:SF11">
    <property type="entry name" value="AMINODEOXYCHORISMATE LYASE"/>
    <property type="match status" value="1"/>
</dbReference>
<dbReference type="EC" id="2.6.1.42" evidence="6"/>
<sequence>MSECFRYIFIKNNKTKPAKDFDDKILLRGIALYEVIRIVSGKPLFLEAHFERLTNSASQLKQNIWLNFDQIKENIAKLIALNDCQYGNIKLVFQFDGNNKTLLAYFIKHYYPNEEQYQNGVRTLVHPAERPIPNAKIYNHSLRSKTNDLIKDAEIFEVLLLNSLRNITEGSRSNLFFIKNNELHTALDADVLHGIIRSKVIESAVELGIPIRKHSIQYDDLPNYDAAFLTGTSLRILPIKRINSISYSSTHDIVSRLSEVLQAKINDYLK</sequence>
<dbReference type="InterPro" id="IPR043132">
    <property type="entry name" value="BCAT-like_C"/>
</dbReference>
<evidence type="ECO:0000256" key="12">
    <source>
        <dbReference type="RuleBase" id="RU004516"/>
    </source>
</evidence>
<dbReference type="GO" id="GO:0005829">
    <property type="term" value="C:cytosol"/>
    <property type="evidence" value="ECO:0007669"/>
    <property type="project" value="TreeGrafter"/>
</dbReference>
<evidence type="ECO:0000256" key="9">
    <source>
        <dbReference type="ARBA" id="ARBA00048798"/>
    </source>
</evidence>
<comment type="catalytic activity">
    <reaction evidence="8">
        <text>L-valine + 2-oxoglutarate = 3-methyl-2-oxobutanoate + L-glutamate</text>
        <dbReference type="Rhea" id="RHEA:24813"/>
        <dbReference type="ChEBI" id="CHEBI:11851"/>
        <dbReference type="ChEBI" id="CHEBI:16810"/>
        <dbReference type="ChEBI" id="CHEBI:29985"/>
        <dbReference type="ChEBI" id="CHEBI:57762"/>
        <dbReference type="EC" id="2.6.1.42"/>
    </reaction>
</comment>
<dbReference type="PANTHER" id="PTHR42743">
    <property type="entry name" value="AMINO-ACID AMINOTRANSFERASE"/>
    <property type="match status" value="1"/>
</dbReference>
<evidence type="ECO:0000256" key="3">
    <source>
        <dbReference type="ARBA" id="ARBA00004931"/>
    </source>
</evidence>
<dbReference type="KEGG" id="mbas:ALGA_2887"/>
<dbReference type="Pfam" id="PF01063">
    <property type="entry name" value="Aminotran_4"/>
    <property type="match status" value="1"/>
</dbReference>
<comment type="similarity">
    <text evidence="5 11">Belongs to the class-IV pyridoxal-phosphate-dependent aminotransferase family.</text>
</comment>
<comment type="pathway">
    <text evidence="2">Amino-acid biosynthesis; L-isoleucine biosynthesis; L-isoleucine from 2-oxobutanoate: step 4/4.</text>
</comment>
<dbReference type="CDD" id="cd00449">
    <property type="entry name" value="PLPDE_IV"/>
    <property type="match status" value="1"/>
</dbReference>
<dbReference type="EMBL" id="AP018042">
    <property type="protein sequence ID" value="BAX81192.1"/>
    <property type="molecule type" value="Genomic_DNA"/>
</dbReference>
<dbReference type="PROSITE" id="PS00770">
    <property type="entry name" value="AA_TRANSFER_CLASS_4"/>
    <property type="match status" value="1"/>
</dbReference>
<dbReference type="AlphaFoldDB" id="A0A1Y1CMK6"/>
<evidence type="ECO:0000256" key="8">
    <source>
        <dbReference type="ARBA" id="ARBA00048212"/>
    </source>
</evidence>
<dbReference type="Gene3D" id="3.20.10.10">
    <property type="entry name" value="D-amino Acid Aminotransferase, subunit A, domain 2"/>
    <property type="match status" value="1"/>
</dbReference>
<evidence type="ECO:0000256" key="6">
    <source>
        <dbReference type="ARBA" id="ARBA00013053"/>
    </source>
</evidence>
<evidence type="ECO:0000256" key="4">
    <source>
        <dbReference type="ARBA" id="ARBA00005072"/>
    </source>
</evidence>
<dbReference type="Gene3D" id="3.30.470.10">
    <property type="match status" value="1"/>
</dbReference>
<name>A0A1Y1CMK6_9BACT</name>
<dbReference type="InterPro" id="IPR001544">
    <property type="entry name" value="Aminotrans_IV"/>
</dbReference>
<comment type="pathway">
    <text evidence="3">Amino-acid biosynthesis; L-valine biosynthesis; L-valine from pyruvate: step 4/4.</text>
</comment>
<reference evidence="14" key="2">
    <citation type="journal article" date="2020" name="Antonie Van Leeuwenhoek">
        <title>Labilibaculum antarcticum sp. nov., a novel facultative anaerobic, psychrotorelant bacterium isolated from marine sediment of Antarctica.</title>
        <authorList>
            <person name="Watanabe M."/>
            <person name="Kojima H."/>
            <person name="Fukui M."/>
        </authorList>
    </citation>
    <scope>NUCLEOTIDE SEQUENCE [LARGE SCALE GENOMIC DNA]</scope>
    <source>
        <strain evidence="14">SPP2</strain>
    </source>
</reference>
<dbReference type="InterPro" id="IPR043131">
    <property type="entry name" value="BCAT-like_N"/>
</dbReference>
<evidence type="ECO:0000256" key="11">
    <source>
        <dbReference type="RuleBase" id="RU004106"/>
    </source>
</evidence>
<evidence type="ECO:0000256" key="1">
    <source>
        <dbReference type="ARBA" id="ARBA00001933"/>
    </source>
</evidence>
<keyword evidence="14" id="KW-1185">Reference proteome</keyword>
<dbReference type="InterPro" id="IPR018300">
    <property type="entry name" value="Aminotrans_IV_CS"/>
</dbReference>
<protein>
    <recommendedName>
        <fullName evidence="6">branched-chain-amino-acid transaminase</fullName>
        <ecNumber evidence="6">2.6.1.42</ecNumber>
    </recommendedName>
</protein>
<evidence type="ECO:0000256" key="5">
    <source>
        <dbReference type="ARBA" id="ARBA00009320"/>
    </source>
</evidence>
<reference evidence="13 14" key="1">
    <citation type="journal article" date="2018" name="Mar. Genomics">
        <title>Complete genome sequence of Marinifilaceae bacterium strain SPP2, isolated from the Antarctic marine sediment.</title>
        <authorList>
            <person name="Watanabe M."/>
            <person name="Kojima H."/>
            <person name="Fukui M."/>
        </authorList>
    </citation>
    <scope>NUCLEOTIDE SEQUENCE [LARGE SCALE GENOMIC DNA]</scope>
    <source>
        <strain evidence="13 14">SPP2</strain>
    </source>
</reference>
<comment type="cofactor">
    <cofactor evidence="1 12">
        <name>pyridoxal 5'-phosphate</name>
        <dbReference type="ChEBI" id="CHEBI:597326"/>
    </cofactor>
</comment>
<comment type="catalytic activity">
    <reaction evidence="10">
        <text>L-leucine + 2-oxoglutarate = 4-methyl-2-oxopentanoate + L-glutamate</text>
        <dbReference type="Rhea" id="RHEA:18321"/>
        <dbReference type="ChEBI" id="CHEBI:16810"/>
        <dbReference type="ChEBI" id="CHEBI:17865"/>
        <dbReference type="ChEBI" id="CHEBI:29985"/>
        <dbReference type="ChEBI" id="CHEBI:57427"/>
        <dbReference type="EC" id="2.6.1.42"/>
    </reaction>
</comment>
<accession>A0A1Y1CMK6</accession>
<evidence type="ECO:0000256" key="7">
    <source>
        <dbReference type="ARBA" id="ARBA00022898"/>
    </source>
</evidence>
<comment type="catalytic activity">
    <reaction evidence="9">
        <text>L-isoleucine + 2-oxoglutarate = (S)-3-methyl-2-oxopentanoate + L-glutamate</text>
        <dbReference type="Rhea" id="RHEA:24801"/>
        <dbReference type="ChEBI" id="CHEBI:16810"/>
        <dbReference type="ChEBI" id="CHEBI:29985"/>
        <dbReference type="ChEBI" id="CHEBI:35146"/>
        <dbReference type="ChEBI" id="CHEBI:58045"/>
        <dbReference type="EC" id="2.6.1.42"/>
    </reaction>
</comment>
<dbReference type="InterPro" id="IPR036038">
    <property type="entry name" value="Aminotransferase-like"/>
</dbReference>
<keyword evidence="7 12" id="KW-0663">Pyridoxal phosphate</keyword>
<organism evidence="13 14">
    <name type="scientific">Labilibaculum antarcticum</name>
    <dbReference type="NCBI Taxonomy" id="1717717"/>
    <lineage>
        <taxon>Bacteria</taxon>
        <taxon>Pseudomonadati</taxon>
        <taxon>Bacteroidota</taxon>
        <taxon>Bacteroidia</taxon>
        <taxon>Marinilabiliales</taxon>
        <taxon>Marinifilaceae</taxon>
        <taxon>Labilibaculum</taxon>
    </lineage>
</organism>
<dbReference type="OrthoDB" id="9805628at2"/>
<evidence type="ECO:0000313" key="13">
    <source>
        <dbReference type="EMBL" id="BAX81192.1"/>
    </source>
</evidence>
<comment type="pathway">
    <text evidence="4">Amino-acid biosynthesis; L-leucine biosynthesis; L-leucine from 3-methyl-2-oxobutanoate: step 4/4.</text>
</comment>
<evidence type="ECO:0000256" key="2">
    <source>
        <dbReference type="ARBA" id="ARBA00004824"/>
    </source>
</evidence>
<dbReference type="SUPFAM" id="SSF56752">
    <property type="entry name" value="D-aminoacid aminotransferase-like PLP-dependent enzymes"/>
    <property type="match status" value="1"/>
</dbReference>
<evidence type="ECO:0000256" key="10">
    <source>
        <dbReference type="ARBA" id="ARBA00049229"/>
    </source>
</evidence>
<dbReference type="RefSeq" id="WP_096430272.1">
    <property type="nucleotide sequence ID" value="NZ_AP018042.1"/>
</dbReference>
<dbReference type="GO" id="GO:0046394">
    <property type="term" value="P:carboxylic acid biosynthetic process"/>
    <property type="evidence" value="ECO:0007669"/>
    <property type="project" value="UniProtKB-ARBA"/>
</dbReference>
<gene>
    <name evidence="13" type="ORF">ALGA_2887</name>
</gene>